<dbReference type="InterPro" id="IPR011735">
    <property type="entry name" value="WlaTC/HtrL_glycosyltransf"/>
</dbReference>
<dbReference type="EMBL" id="CAUYUE010000005">
    <property type="protein sequence ID" value="CAK0775262.1"/>
    <property type="molecule type" value="Genomic_DNA"/>
</dbReference>
<organism evidence="1 2">
    <name type="scientific">Coccomyxa viridis</name>
    <dbReference type="NCBI Taxonomy" id="1274662"/>
    <lineage>
        <taxon>Eukaryota</taxon>
        <taxon>Viridiplantae</taxon>
        <taxon>Chlorophyta</taxon>
        <taxon>core chlorophytes</taxon>
        <taxon>Trebouxiophyceae</taxon>
        <taxon>Trebouxiophyceae incertae sedis</taxon>
        <taxon>Coccomyxaceae</taxon>
        <taxon>Coccomyxa</taxon>
    </lineage>
</organism>
<reference evidence="1 2" key="1">
    <citation type="submission" date="2023-10" db="EMBL/GenBank/DDBJ databases">
        <authorList>
            <person name="Maclean D."/>
            <person name="Macfadyen A."/>
        </authorList>
    </citation>
    <scope>NUCLEOTIDE SEQUENCE [LARGE SCALE GENOMIC DNA]</scope>
</reference>
<evidence type="ECO:0000313" key="1">
    <source>
        <dbReference type="EMBL" id="CAK0775262.1"/>
    </source>
</evidence>
<gene>
    <name evidence="1" type="ORF">CVIRNUC_004250</name>
</gene>
<accession>A0AAV1I3K1</accession>
<proteinExistence type="predicted"/>
<dbReference type="Proteomes" id="UP001314263">
    <property type="component" value="Unassembled WGS sequence"/>
</dbReference>
<sequence length="265" mass="29797">MSSLCCVTAFVDIDRSDWDDFARPTSEYLQRFRRLLQQPQDLVVFIDARLLEPVIEMAKARLETGNSSVTQVVPVDPDFLLEHVHAFSKVEADAAVMRSDAYRARTRHRSHHPEHCNPLYTAVNHAKIDFVAFAASMFGDKYSHFAWVDFGLAADDTVCTGRPLDIAKLDADRVNYVCINEPEPQDADPLRTLTSAREVIAGGFFCIPKGLIEEHQAEYHRTCDKLRAVGIADDDQAIVVNMHSRMPERFALHPGGYCTALAQFS</sequence>
<comment type="caution">
    <text evidence="1">The sequence shown here is derived from an EMBL/GenBank/DDBJ whole genome shotgun (WGS) entry which is preliminary data.</text>
</comment>
<dbReference type="AlphaFoldDB" id="A0AAV1I3K1"/>
<keyword evidence="2" id="KW-1185">Reference proteome</keyword>
<evidence type="ECO:0000313" key="2">
    <source>
        <dbReference type="Proteomes" id="UP001314263"/>
    </source>
</evidence>
<dbReference type="Pfam" id="PF09612">
    <property type="entry name" value="HtrL_YibB"/>
    <property type="match status" value="1"/>
</dbReference>
<name>A0AAV1I3K1_9CHLO</name>
<protein>
    <submittedName>
        <fullName evidence="1">Uncharacterized protein</fullName>
    </submittedName>
</protein>